<name>U5BW45_9BACT</name>
<dbReference type="AlphaFoldDB" id="U5BW45"/>
<keyword evidence="2" id="KW-1185">Reference proteome</keyword>
<evidence type="ECO:0000313" key="2">
    <source>
        <dbReference type="Proteomes" id="UP000016843"/>
    </source>
</evidence>
<organism evidence="1 2">
    <name type="scientific">Rhodonellum psychrophilum GCM71 = DSM 17998</name>
    <dbReference type="NCBI Taxonomy" id="1123057"/>
    <lineage>
        <taxon>Bacteria</taxon>
        <taxon>Pseudomonadati</taxon>
        <taxon>Bacteroidota</taxon>
        <taxon>Cytophagia</taxon>
        <taxon>Cytophagales</taxon>
        <taxon>Cytophagaceae</taxon>
        <taxon>Rhodonellum</taxon>
    </lineage>
</organism>
<sequence length="36" mass="4207">MPISGLRLEKCRGNHIIMSFQVRVENKRIALITIRI</sequence>
<comment type="caution">
    <text evidence="1">The sequence shown here is derived from an EMBL/GenBank/DDBJ whole genome shotgun (WGS) entry which is preliminary data.</text>
</comment>
<proteinExistence type="predicted"/>
<reference evidence="1 2" key="1">
    <citation type="journal article" date="2013" name="Genome Announc.">
        <title>Draft Genome Sequence of the Psychrophilic and Alkaliphilic Rhodonellum psychrophilum Strain GCM71T.</title>
        <authorList>
            <person name="Hauptmann A.L."/>
            <person name="Glaring M.A."/>
            <person name="Hallin P.F."/>
            <person name="Prieme A."/>
            <person name="Stougaard P."/>
        </authorList>
    </citation>
    <scope>NUCLEOTIDE SEQUENCE [LARGE SCALE GENOMIC DNA]</scope>
    <source>
        <strain evidence="1 2">GCM71</strain>
    </source>
</reference>
<dbReference type="Proteomes" id="UP000016843">
    <property type="component" value="Unassembled WGS sequence"/>
</dbReference>
<evidence type="ECO:0000313" key="1">
    <source>
        <dbReference type="EMBL" id="ERM82098.1"/>
    </source>
</evidence>
<accession>U5BW45</accession>
<protein>
    <submittedName>
        <fullName evidence="1">Uncharacterized protein</fullName>
    </submittedName>
</protein>
<gene>
    <name evidence="1" type="ORF">P872_08490</name>
</gene>
<dbReference type="EMBL" id="AWXR01000033">
    <property type="protein sequence ID" value="ERM82098.1"/>
    <property type="molecule type" value="Genomic_DNA"/>
</dbReference>